<dbReference type="InterPro" id="IPR013783">
    <property type="entry name" value="Ig-like_fold"/>
</dbReference>
<name>A0ABU5ZZ49_9FLAO</name>
<protein>
    <submittedName>
        <fullName evidence="2">PKD domain-containing protein</fullName>
    </submittedName>
</protein>
<dbReference type="Proteomes" id="UP001327027">
    <property type="component" value="Unassembled WGS sequence"/>
</dbReference>
<keyword evidence="3" id="KW-1185">Reference proteome</keyword>
<dbReference type="InterPro" id="IPR000601">
    <property type="entry name" value="PKD_dom"/>
</dbReference>
<dbReference type="RefSeq" id="WP_324181123.1">
    <property type="nucleotide sequence ID" value="NZ_BAABAW010000020.1"/>
</dbReference>
<gene>
    <name evidence="2" type="ORF">U6A24_16640</name>
</gene>
<dbReference type="PROSITE" id="PS50093">
    <property type="entry name" value="PKD"/>
    <property type="match status" value="2"/>
</dbReference>
<evidence type="ECO:0000259" key="1">
    <source>
        <dbReference type="PROSITE" id="PS50093"/>
    </source>
</evidence>
<dbReference type="SMART" id="SM00089">
    <property type="entry name" value="PKD"/>
    <property type="match status" value="3"/>
</dbReference>
<organism evidence="2 3">
    <name type="scientific">Aquimarina gracilis</name>
    <dbReference type="NCBI Taxonomy" id="874422"/>
    <lineage>
        <taxon>Bacteria</taxon>
        <taxon>Pseudomonadati</taxon>
        <taxon>Bacteroidota</taxon>
        <taxon>Flavobacteriia</taxon>
        <taxon>Flavobacteriales</taxon>
        <taxon>Flavobacteriaceae</taxon>
        <taxon>Aquimarina</taxon>
    </lineage>
</organism>
<comment type="caution">
    <text evidence="2">The sequence shown here is derived from an EMBL/GenBank/DDBJ whole genome shotgun (WGS) entry which is preliminary data.</text>
</comment>
<dbReference type="SUPFAM" id="SSF49299">
    <property type="entry name" value="PKD domain"/>
    <property type="match status" value="3"/>
</dbReference>
<sequence length="451" mass="49638">MKNIVEIISIFVCILLVISCTREEALQVTVDFSIDVFNDDFSIPVDVVIFNRTKGAETFEWSFEGGTPATSSVKNPGIIRYEQKGNYTIRLFATNADGSEDSKEINIQIDDPVAINFTANAITDNFPPAQVRIENNTTGGNSFKWTFEGGVPAASDAKDPGIVTFADPGDHKITLEASNGLETETLEQTITVAPNLIVDFDVEVAFEDDDFQIPANVIIQNTSVSATSYQWLFSGATITNATEENPEVTFNQSGRQTITLTATNGKETKSTFKEITLFENTNLRTFENMKLGINSSHTANITGAFFSINNRQVYTSQQTTPEVAPDIDLVFFALNSSFIQNRFVSPDRLDITTFPALSGAPHTKVINTLEDCNCSASLSVAQFDGMQDDTLLSGLTIEETPEGLQPFDDSIIPRIVLFQTQDGRKGAIKIKEYINDQNDAYILVDIKTQKE</sequence>
<evidence type="ECO:0000313" key="3">
    <source>
        <dbReference type="Proteomes" id="UP001327027"/>
    </source>
</evidence>
<proteinExistence type="predicted"/>
<dbReference type="PROSITE" id="PS51257">
    <property type="entry name" value="PROKAR_LIPOPROTEIN"/>
    <property type="match status" value="1"/>
</dbReference>
<evidence type="ECO:0000313" key="2">
    <source>
        <dbReference type="EMBL" id="MEB3347103.1"/>
    </source>
</evidence>
<feature type="domain" description="PKD" evidence="1">
    <location>
        <begin position="58"/>
        <end position="109"/>
    </location>
</feature>
<dbReference type="Gene3D" id="2.60.40.10">
    <property type="entry name" value="Immunoglobulins"/>
    <property type="match status" value="3"/>
</dbReference>
<feature type="domain" description="PKD" evidence="1">
    <location>
        <begin position="225"/>
        <end position="264"/>
    </location>
</feature>
<dbReference type="InterPro" id="IPR022409">
    <property type="entry name" value="PKD/Chitinase_dom"/>
</dbReference>
<accession>A0ABU5ZZ49</accession>
<dbReference type="InterPro" id="IPR035986">
    <property type="entry name" value="PKD_dom_sf"/>
</dbReference>
<dbReference type="EMBL" id="JAYKLX010000007">
    <property type="protein sequence ID" value="MEB3347103.1"/>
    <property type="molecule type" value="Genomic_DNA"/>
</dbReference>
<reference evidence="2 3" key="1">
    <citation type="journal article" date="2013" name="Int. J. Syst. Evol. Microbiol.">
        <title>Aquimarina gracilis sp. nov., isolated from the gut microflora of a mussel, Mytilus coruscus, and emended description of Aquimarina spongiae.</title>
        <authorList>
            <person name="Park S.C."/>
            <person name="Choe H.N."/>
            <person name="Baik K.S."/>
            <person name="Seong C.N."/>
        </authorList>
    </citation>
    <scope>NUCLEOTIDE SEQUENCE [LARGE SCALE GENOMIC DNA]</scope>
    <source>
        <strain evidence="2 3">PSC32</strain>
    </source>
</reference>
<dbReference type="CDD" id="cd00146">
    <property type="entry name" value="PKD"/>
    <property type="match status" value="3"/>
</dbReference>